<dbReference type="PANTHER" id="PTHR47959">
    <property type="entry name" value="ATP-DEPENDENT RNA HELICASE RHLE-RELATED"/>
    <property type="match status" value="1"/>
</dbReference>
<dbReference type="OMA" id="NASEQCV"/>
<gene>
    <name evidence="14" type="ORF">OCBIM_22014352mg</name>
</gene>
<comment type="similarity">
    <text evidence="7">Belongs to the DEAD box helicase family. DDX56/DBP9 subfamily.</text>
</comment>
<dbReference type="InterPro" id="IPR014001">
    <property type="entry name" value="Helicase_ATP-bd"/>
</dbReference>
<evidence type="ECO:0000256" key="1">
    <source>
        <dbReference type="ARBA" id="ARBA00012552"/>
    </source>
</evidence>
<feature type="domain" description="Helicase C-terminal" evidence="12">
    <location>
        <begin position="227"/>
        <end position="417"/>
    </location>
</feature>
<dbReference type="AlphaFoldDB" id="A0A0L8HI07"/>
<dbReference type="Pfam" id="PF00270">
    <property type="entry name" value="DEAD"/>
    <property type="match status" value="1"/>
</dbReference>
<dbReference type="PROSITE" id="PS51192">
    <property type="entry name" value="HELICASE_ATP_BIND_1"/>
    <property type="match status" value="1"/>
</dbReference>
<dbReference type="GO" id="GO:0005829">
    <property type="term" value="C:cytosol"/>
    <property type="evidence" value="ECO:0007669"/>
    <property type="project" value="TreeGrafter"/>
</dbReference>
<dbReference type="SUPFAM" id="SSF52540">
    <property type="entry name" value="P-loop containing nucleoside triphosphate hydrolases"/>
    <property type="match status" value="2"/>
</dbReference>
<reference evidence="14" key="1">
    <citation type="submission" date="2015-07" db="EMBL/GenBank/DDBJ databases">
        <title>MeaNS - Measles Nucleotide Surveillance Program.</title>
        <authorList>
            <person name="Tran T."/>
            <person name="Druce J."/>
        </authorList>
    </citation>
    <scope>NUCLEOTIDE SEQUENCE</scope>
    <source>
        <strain evidence="14">UCB-OBI-ISO-001</strain>
        <tissue evidence="14">Gonad</tissue>
    </source>
</reference>
<evidence type="ECO:0000256" key="2">
    <source>
        <dbReference type="ARBA" id="ARBA00022741"/>
    </source>
</evidence>
<evidence type="ECO:0000256" key="6">
    <source>
        <dbReference type="ARBA" id="ARBA00022884"/>
    </source>
</evidence>
<dbReference type="PROSITE" id="PS51195">
    <property type="entry name" value="Q_MOTIF"/>
    <property type="match status" value="1"/>
</dbReference>
<dbReference type="OrthoDB" id="1191041at2759"/>
<keyword evidence="3" id="KW-0378">Hydrolase</keyword>
<protein>
    <recommendedName>
        <fullName evidence="1">RNA helicase</fullName>
        <ecNumber evidence="1">3.6.4.13</ecNumber>
    </recommendedName>
</protein>
<feature type="domain" description="DEAD-box RNA helicase Q" evidence="13">
    <location>
        <begin position="8"/>
        <end position="36"/>
    </location>
</feature>
<evidence type="ECO:0000259" key="13">
    <source>
        <dbReference type="PROSITE" id="PS51195"/>
    </source>
</evidence>
<dbReference type="PROSITE" id="PS51194">
    <property type="entry name" value="HELICASE_CTER"/>
    <property type="match status" value="1"/>
</dbReference>
<dbReference type="GO" id="GO:0005524">
    <property type="term" value="F:ATP binding"/>
    <property type="evidence" value="ECO:0007669"/>
    <property type="project" value="UniProtKB-KW"/>
</dbReference>
<dbReference type="CDD" id="cd18787">
    <property type="entry name" value="SF2_C_DEAD"/>
    <property type="match status" value="1"/>
</dbReference>
<comment type="catalytic activity">
    <reaction evidence="8">
        <text>ATP + H2O = ADP + phosphate + H(+)</text>
        <dbReference type="Rhea" id="RHEA:13065"/>
        <dbReference type="ChEBI" id="CHEBI:15377"/>
        <dbReference type="ChEBI" id="CHEBI:15378"/>
        <dbReference type="ChEBI" id="CHEBI:30616"/>
        <dbReference type="ChEBI" id="CHEBI:43474"/>
        <dbReference type="ChEBI" id="CHEBI:456216"/>
        <dbReference type="EC" id="3.6.4.13"/>
    </reaction>
</comment>
<dbReference type="GO" id="GO:0003723">
    <property type="term" value="F:RNA binding"/>
    <property type="evidence" value="ECO:0007669"/>
    <property type="project" value="UniProtKB-KW"/>
</dbReference>
<evidence type="ECO:0000313" key="14">
    <source>
        <dbReference type="EMBL" id="KOF88739.1"/>
    </source>
</evidence>
<evidence type="ECO:0000259" key="11">
    <source>
        <dbReference type="PROSITE" id="PS51192"/>
    </source>
</evidence>
<feature type="short sequence motif" description="Q motif" evidence="9">
    <location>
        <begin position="8"/>
        <end position="36"/>
    </location>
</feature>
<dbReference type="InterPro" id="IPR027417">
    <property type="entry name" value="P-loop_NTPase"/>
</dbReference>
<dbReference type="PANTHER" id="PTHR47959:SF21">
    <property type="entry name" value="DEAD-BOX HELICASE 56"/>
    <property type="match status" value="1"/>
</dbReference>
<organism evidence="14">
    <name type="scientific">Octopus bimaculoides</name>
    <name type="common">California two-spotted octopus</name>
    <dbReference type="NCBI Taxonomy" id="37653"/>
    <lineage>
        <taxon>Eukaryota</taxon>
        <taxon>Metazoa</taxon>
        <taxon>Spiralia</taxon>
        <taxon>Lophotrochozoa</taxon>
        <taxon>Mollusca</taxon>
        <taxon>Cephalopoda</taxon>
        <taxon>Coleoidea</taxon>
        <taxon>Octopodiformes</taxon>
        <taxon>Octopoda</taxon>
        <taxon>Incirrata</taxon>
        <taxon>Octopodidae</taxon>
        <taxon>Octopus</taxon>
    </lineage>
</organism>
<dbReference type="CDD" id="cd17961">
    <property type="entry name" value="DEADc_DDX56"/>
    <property type="match status" value="1"/>
</dbReference>
<dbReference type="KEGG" id="obi:106870628"/>
<dbReference type="STRING" id="37653.A0A0L8HI07"/>
<dbReference type="GO" id="GO:0003724">
    <property type="term" value="F:RNA helicase activity"/>
    <property type="evidence" value="ECO:0007669"/>
    <property type="project" value="UniProtKB-EC"/>
</dbReference>
<dbReference type="InterPro" id="IPR011545">
    <property type="entry name" value="DEAD/DEAH_box_helicase_dom"/>
</dbReference>
<keyword evidence="4" id="KW-0347">Helicase</keyword>
<feature type="domain" description="Helicase ATP-binding" evidence="11">
    <location>
        <begin position="39"/>
        <end position="217"/>
    </location>
</feature>
<proteinExistence type="inferred from homology"/>
<keyword evidence="5" id="KW-0067">ATP-binding</keyword>
<evidence type="ECO:0000256" key="4">
    <source>
        <dbReference type="ARBA" id="ARBA00022806"/>
    </source>
</evidence>
<sequence>MDDEECEVPFHAMGLDDRVLQSIANLGWSNPTLIQEKAIPLALEGKDILIQAKTGSGKTAAFAIPIIQKILLSKQSALEQSVRAIVVTPSKQLCAQACKVIKELSDCCATEIQCVDISPKEPLPVQKPILMEKPDIVVGTPSRILAHIGVNNLFLKDSMEFLVIDEADLLLAFGYINDMKALLKHFPKIYQSLWVTATLNTDINTLKKMILHNAVVLKLEEPQIPEHLMQYHIMVEDDDKYALMCALFQLKLIRGRSLIFVNTIDESYRLKMFLQQFGIKSCILNNEMPLSSRCNIVDEFNRAVYDNIIATDEQIFEDDAEDTKKKTKKGNDGCGVSRGVDFYNVSNVVNFDFPESVNAYIHRIGRTARAKQKGTALSFVNSKEKEIFDEVKQVIIQESGDSGSHFKPFNFNMKRIEGFQYRSKDALNVCTRKAVKEARLKEIRQEVLNSKKLNSFFQAHPRDKEVLHHDAKLQFSQKCLKLENVPDYLVPTTLKNSINNSPGVKKIQPISHQRTSKKKKRKYQADPLKNFTLSSSKKKKHKKY</sequence>
<keyword evidence="2" id="KW-0547">Nucleotide-binding</keyword>
<evidence type="ECO:0000259" key="12">
    <source>
        <dbReference type="PROSITE" id="PS51194"/>
    </source>
</evidence>
<keyword evidence="6" id="KW-0694">RNA-binding</keyword>
<dbReference type="GO" id="GO:0016787">
    <property type="term" value="F:hydrolase activity"/>
    <property type="evidence" value="ECO:0007669"/>
    <property type="project" value="UniProtKB-KW"/>
</dbReference>
<evidence type="ECO:0000256" key="5">
    <source>
        <dbReference type="ARBA" id="ARBA00022840"/>
    </source>
</evidence>
<dbReference type="InterPro" id="IPR050079">
    <property type="entry name" value="DEAD_box_RNA_helicase"/>
</dbReference>
<evidence type="ECO:0000256" key="10">
    <source>
        <dbReference type="SAM" id="MobiDB-lite"/>
    </source>
</evidence>
<evidence type="ECO:0000256" key="7">
    <source>
        <dbReference type="ARBA" id="ARBA00038041"/>
    </source>
</evidence>
<feature type="region of interest" description="Disordered" evidence="10">
    <location>
        <begin position="500"/>
        <end position="544"/>
    </location>
</feature>
<dbReference type="Gene3D" id="3.40.50.300">
    <property type="entry name" value="P-loop containing nucleotide triphosphate hydrolases"/>
    <property type="match status" value="2"/>
</dbReference>
<accession>A0A0L8HI07</accession>
<evidence type="ECO:0000256" key="3">
    <source>
        <dbReference type="ARBA" id="ARBA00022801"/>
    </source>
</evidence>
<dbReference type="EC" id="3.6.4.13" evidence="1"/>
<evidence type="ECO:0000256" key="8">
    <source>
        <dbReference type="ARBA" id="ARBA00047984"/>
    </source>
</evidence>
<dbReference type="InterPro" id="IPR001650">
    <property type="entry name" value="Helicase_C-like"/>
</dbReference>
<dbReference type="InterPro" id="IPR014014">
    <property type="entry name" value="RNA_helicase_DEAD_Q_motif"/>
</dbReference>
<dbReference type="SMART" id="SM00487">
    <property type="entry name" value="DEXDc"/>
    <property type="match status" value="1"/>
</dbReference>
<dbReference type="EMBL" id="KQ418120">
    <property type="protein sequence ID" value="KOF88739.1"/>
    <property type="molecule type" value="Genomic_DNA"/>
</dbReference>
<name>A0A0L8HI07_OCTBM</name>
<evidence type="ECO:0000256" key="9">
    <source>
        <dbReference type="PROSITE-ProRule" id="PRU00552"/>
    </source>
</evidence>
<dbReference type="SMART" id="SM00490">
    <property type="entry name" value="HELICc"/>
    <property type="match status" value="1"/>
</dbReference>
<dbReference type="Pfam" id="PF00271">
    <property type="entry name" value="Helicase_C"/>
    <property type="match status" value="1"/>
</dbReference>